<reference evidence="2" key="1">
    <citation type="journal article" date="2015" name="Nature">
        <title>Complex archaea that bridge the gap between prokaryotes and eukaryotes.</title>
        <authorList>
            <person name="Spang A."/>
            <person name="Saw J.H."/>
            <person name="Jorgensen S.L."/>
            <person name="Zaremba-Niedzwiedzka K."/>
            <person name="Martijn J."/>
            <person name="Lind A.E."/>
            <person name="van Eijk R."/>
            <person name="Schleper C."/>
            <person name="Guy L."/>
            <person name="Ettema T.J."/>
        </authorList>
    </citation>
    <scope>NUCLEOTIDE SEQUENCE</scope>
</reference>
<feature type="transmembrane region" description="Helical" evidence="1">
    <location>
        <begin position="6"/>
        <end position="26"/>
    </location>
</feature>
<accession>A0A0F9HFP2</accession>
<comment type="caution">
    <text evidence="2">The sequence shown here is derived from an EMBL/GenBank/DDBJ whole genome shotgun (WGS) entry which is preliminary data.</text>
</comment>
<protein>
    <submittedName>
        <fullName evidence="2">Uncharacterized protein</fullName>
    </submittedName>
</protein>
<dbReference type="AlphaFoldDB" id="A0A0F9HFP2"/>
<sequence length="57" mass="6627">MSSLLLSTIPLIIVVAIIVALLVYLYRMTGPPISEKELNRLLKLRDKKYQEWKRKNG</sequence>
<proteinExistence type="predicted"/>
<name>A0A0F9HFP2_9ZZZZ</name>
<evidence type="ECO:0000313" key="2">
    <source>
        <dbReference type="EMBL" id="KKM13942.1"/>
    </source>
</evidence>
<dbReference type="EMBL" id="LAZR01015261">
    <property type="protein sequence ID" value="KKM13942.1"/>
    <property type="molecule type" value="Genomic_DNA"/>
</dbReference>
<keyword evidence="1" id="KW-0812">Transmembrane</keyword>
<evidence type="ECO:0000256" key="1">
    <source>
        <dbReference type="SAM" id="Phobius"/>
    </source>
</evidence>
<keyword evidence="1" id="KW-0472">Membrane</keyword>
<keyword evidence="1" id="KW-1133">Transmembrane helix</keyword>
<gene>
    <name evidence="2" type="ORF">LCGC14_1711140</name>
</gene>
<organism evidence="2">
    <name type="scientific">marine sediment metagenome</name>
    <dbReference type="NCBI Taxonomy" id="412755"/>
    <lineage>
        <taxon>unclassified sequences</taxon>
        <taxon>metagenomes</taxon>
        <taxon>ecological metagenomes</taxon>
    </lineage>
</organism>